<dbReference type="InterPro" id="IPR014729">
    <property type="entry name" value="Rossmann-like_a/b/a_fold"/>
</dbReference>
<dbReference type="Pfam" id="PF20259">
    <property type="entry name" value="tRNA_Me_trans_M"/>
    <property type="match status" value="1"/>
</dbReference>
<dbReference type="Pfam" id="PF03054">
    <property type="entry name" value="tRNA_Me_trans"/>
    <property type="match status" value="1"/>
</dbReference>
<dbReference type="Gene3D" id="2.30.30.280">
    <property type="entry name" value="Adenine nucleotide alpha hydrolases-like domains"/>
    <property type="match status" value="1"/>
</dbReference>
<dbReference type="FunFam" id="2.30.30.280:FF:000001">
    <property type="entry name" value="tRNA-specific 2-thiouridylase MnmA"/>
    <property type="match status" value="1"/>
</dbReference>
<dbReference type="PANTHER" id="PTHR11933">
    <property type="entry name" value="TRNA 5-METHYLAMINOMETHYL-2-THIOURIDYLATE -METHYLTRANSFERASE"/>
    <property type="match status" value="1"/>
</dbReference>
<protein>
    <recommendedName>
        <fullName evidence="8">tRNA-specific 2-thiouridylase MnmA-like central domain-containing protein</fullName>
    </recommendedName>
</protein>
<evidence type="ECO:0000259" key="8">
    <source>
        <dbReference type="Pfam" id="PF20259"/>
    </source>
</evidence>
<accession>A0A382NQX4</accession>
<dbReference type="NCBIfam" id="TIGR00420">
    <property type="entry name" value="trmU"/>
    <property type="match status" value="1"/>
</dbReference>
<dbReference type="GO" id="GO:0000049">
    <property type="term" value="F:tRNA binding"/>
    <property type="evidence" value="ECO:0007669"/>
    <property type="project" value="UniProtKB-KW"/>
</dbReference>
<gene>
    <name evidence="9" type="ORF">METZ01_LOCUS316433</name>
</gene>
<evidence type="ECO:0000256" key="5">
    <source>
        <dbReference type="ARBA" id="ARBA00022840"/>
    </source>
</evidence>
<dbReference type="GO" id="GO:0005524">
    <property type="term" value="F:ATP binding"/>
    <property type="evidence" value="ECO:0007669"/>
    <property type="project" value="UniProtKB-KW"/>
</dbReference>
<dbReference type="Gene3D" id="3.40.50.620">
    <property type="entry name" value="HUPs"/>
    <property type="match status" value="1"/>
</dbReference>
<organism evidence="9">
    <name type="scientific">marine metagenome</name>
    <dbReference type="NCBI Taxonomy" id="408172"/>
    <lineage>
        <taxon>unclassified sequences</taxon>
        <taxon>metagenomes</taxon>
        <taxon>ecological metagenomes</taxon>
    </lineage>
</organism>
<dbReference type="InterPro" id="IPR023382">
    <property type="entry name" value="MnmA-like_central_sf"/>
</dbReference>
<dbReference type="GO" id="GO:0002143">
    <property type="term" value="P:tRNA wobble position uridine thiolation"/>
    <property type="evidence" value="ECO:0007669"/>
    <property type="project" value="TreeGrafter"/>
</dbReference>
<reference evidence="9" key="1">
    <citation type="submission" date="2018-05" db="EMBL/GenBank/DDBJ databases">
        <authorList>
            <person name="Lanie J.A."/>
            <person name="Ng W.-L."/>
            <person name="Kazmierczak K.M."/>
            <person name="Andrzejewski T.M."/>
            <person name="Davidsen T.M."/>
            <person name="Wayne K.J."/>
            <person name="Tettelin H."/>
            <person name="Glass J.I."/>
            <person name="Rusch D."/>
            <person name="Podicherti R."/>
            <person name="Tsui H.-C.T."/>
            <person name="Winkler M.E."/>
        </authorList>
    </citation>
    <scope>NUCLEOTIDE SEQUENCE</scope>
</reference>
<evidence type="ECO:0000256" key="1">
    <source>
        <dbReference type="ARBA" id="ARBA00022555"/>
    </source>
</evidence>
<dbReference type="SUPFAM" id="SSF52402">
    <property type="entry name" value="Adenine nucleotide alpha hydrolases-like"/>
    <property type="match status" value="1"/>
</dbReference>
<dbReference type="NCBIfam" id="NF001138">
    <property type="entry name" value="PRK00143.1"/>
    <property type="match status" value="1"/>
</dbReference>
<name>A0A382NQX4_9ZZZZ</name>
<feature type="non-terminal residue" evidence="9">
    <location>
        <position position="280"/>
    </location>
</feature>
<evidence type="ECO:0000256" key="4">
    <source>
        <dbReference type="ARBA" id="ARBA00022741"/>
    </source>
</evidence>
<evidence type="ECO:0000256" key="7">
    <source>
        <dbReference type="ARBA" id="ARBA00023157"/>
    </source>
</evidence>
<dbReference type="AlphaFoldDB" id="A0A382NQX4"/>
<evidence type="ECO:0000256" key="6">
    <source>
        <dbReference type="ARBA" id="ARBA00022884"/>
    </source>
</evidence>
<dbReference type="InterPro" id="IPR046884">
    <property type="entry name" value="MnmA-like_central"/>
</dbReference>
<keyword evidence="1" id="KW-0820">tRNA-binding</keyword>
<sequence>MSKRGLHLVALSGGVDSAVAALQLKESGYEVHCLHMTNWEEDKYCEAAADFQDARKVCVQLQMPLHRINFSKEYKRRVFERFLQEHELGHTPNPDVLCNREIKFGVLFNYARRLGGAKLATGHYARLDYSLGEARLLKGLDADKDQSYFLHSVKGQYLNDVLFPLGQLNKDQVRTIARRAGLPVSEKKSSTGICFIGERPFQPFLRKYLSPQPGPIKNEQGQTIGKHHGLPYYTVGQRQGLGIGGLSGQPPGPWYVAQKDIESNALVVVQGKSHPLLFQN</sequence>
<keyword evidence="2" id="KW-0808">Transferase</keyword>
<feature type="domain" description="tRNA-specific 2-thiouridylase MnmA-like central" evidence="8">
    <location>
        <begin position="203"/>
        <end position="270"/>
    </location>
</feature>
<proteinExistence type="predicted"/>
<dbReference type="InterPro" id="IPR004506">
    <property type="entry name" value="MnmA-like"/>
</dbReference>
<dbReference type="EMBL" id="UINC01102171">
    <property type="protein sequence ID" value="SVC63579.1"/>
    <property type="molecule type" value="Genomic_DNA"/>
</dbReference>
<dbReference type="PANTHER" id="PTHR11933:SF5">
    <property type="entry name" value="MITOCHONDRIAL TRNA-SPECIFIC 2-THIOURIDYLASE 1"/>
    <property type="match status" value="1"/>
</dbReference>
<keyword evidence="3" id="KW-0819">tRNA processing</keyword>
<dbReference type="GO" id="GO:0016783">
    <property type="term" value="F:sulfurtransferase activity"/>
    <property type="evidence" value="ECO:0007669"/>
    <property type="project" value="InterPro"/>
</dbReference>
<keyword evidence="5" id="KW-0067">ATP-binding</keyword>
<evidence type="ECO:0000256" key="2">
    <source>
        <dbReference type="ARBA" id="ARBA00022679"/>
    </source>
</evidence>
<keyword evidence="6" id="KW-0694">RNA-binding</keyword>
<evidence type="ECO:0000256" key="3">
    <source>
        <dbReference type="ARBA" id="ARBA00022694"/>
    </source>
</evidence>
<evidence type="ECO:0000313" key="9">
    <source>
        <dbReference type="EMBL" id="SVC63579.1"/>
    </source>
</evidence>
<keyword evidence="4" id="KW-0547">Nucleotide-binding</keyword>
<keyword evidence="7" id="KW-1015">Disulfide bond</keyword>
<dbReference type="CDD" id="cd01998">
    <property type="entry name" value="MnmA_TRMU-like"/>
    <property type="match status" value="1"/>
</dbReference>